<dbReference type="RefSeq" id="WP_160904912.1">
    <property type="nucleotide sequence ID" value="NZ_WVHS01000001.1"/>
</dbReference>
<accession>A0A7K1XTP6</accession>
<dbReference type="Proteomes" id="UP000451233">
    <property type="component" value="Unassembled WGS sequence"/>
</dbReference>
<evidence type="ECO:0000256" key="1">
    <source>
        <dbReference type="SAM" id="MobiDB-lite"/>
    </source>
</evidence>
<dbReference type="AlphaFoldDB" id="A0A7K1XTP6"/>
<protein>
    <submittedName>
        <fullName evidence="2">Uncharacterized protein</fullName>
    </submittedName>
</protein>
<evidence type="ECO:0000313" key="3">
    <source>
        <dbReference type="Proteomes" id="UP000451233"/>
    </source>
</evidence>
<gene>
    <name evidence="2" type="ORF">GS398_01105</name>
</gene>
<name>A0A7K1XTP6_9SPHI</name>
<dbReference type="InterPro" id="IPR047975">
    <property type="entry name" value="Heme_bind_FMP"/>
</dbReference>
<feature type="region of interest" description="Disordered" evidence="1">
    <location>
        <begin position="323"/>
        <end position="371"/>
    </location>
</feature>
<sequence>MTENLDRFGMGARFVPADKLSEANLGPLQQLVGEWETVGNLTFTEKDESGAEVTKPVAAGWNTISVPGGGGFIFEVIPYKENLKFSAVAVQAGNRGPVINGTQFDQEIFGLFYEQQVISVCNTTECVSMGFGAGKVIHAETGLFLYITNYNGNFTIARLGTVPHGNALLALGKSFDVADPVFEPISTLPTLIGGGQVSRLGYNEQITLYKNFKEFDKVNPNSFLETSLAQVLGQDKLTGVTVLDMATNHADATGGILNIPFIQSNVTATNLKATFWLETINNSPQADFLQYSQTVNLVFPAVNTIDPVVWPHITIATLKRMPPKPAPVPKQAENTNDLAQPATAQPVSPAAEPEGKAFSADLDSTPGVPQL</sequence>
<evidence type="ECO:0000313" key="2">
    <source>
        <dbReference type="EMBL" id="MXV13886.1"/>
    </source>
</evidence>
<keyword evidence="3" id="KW-1185">Reference proteome</keyword>
<dbReference type="NCBIfam" id="NF040572">
    <property type="entry name" value="heme_bind_FMP"/>
    <property type="match status" value="1"/>
</dbReference>
<comment type="caution">
    <text evidence="2">The sequence shown here is derived from an EMBL/GenBank/DDBJ whole genome shotgun (WGS) entry which is preliminary data.</text>
</comment>
<reference evidence="2 3" key="1">
    <citation type="submission" date="2019-11" db="EMBL/GenBank/DDBJ databases">
        <title>Pedobacter sp. HMF7056 Genome sequencing and assembly.</title>
        <authorList>
            <person name="Kang H."/>
            <person name="Kim H."/>
            <person name="Joh K."/>
        </authorList>
    </citation>
    <scope>NUCLEOTIDE SEQUENCE [LARGE SCALE GENOMIC DNA]</scope>
    <source>
        <strain evidence="2 3">HMF7056</strain>
    </source>
</reference>
<dbReference type="EMBL" id="WVHS01000001">
    <property type="protein sequence ID" value="MXV13886.1"/>
    <property type="molecule type" value="Genomic_DNA"/>
</dbReference>
<organism evidence="2 3">
    <name type="scientific">Hufsiella ginkgonis</name>
    <dbReference type="NCBI Taxonomy" id="2695274"/>
    <lineage>
        <taxon>Bacteria</taxon>
        <taxon>Pseudomonadati</taxon>
        <taxon>Bacteroidota</taxon>
        <taxon>Sphingobacteriia</taxon>
        <taxon>Sphingobacteriales</taxon>
        <taxon>Sphingobacteriaceae</taxon>
        <taxon>Hufsiella</taxon>
    </lineage>
</organism>
<proteinExistence type="predicted"/>
<feature type="compositionally biased region" description="Polar residues" evidence="1">
    <location>
        <begin position="332"/>
        <end position="346"/>
    </location>
</feature>